<dbReference type="EMBL" id="QZWZ01000016">
    <property type="protein sequence ID" value="RJT36232.1"/>
    <property type="molecule type" value="Genomic_DNA"/>
</dbReference>
<comment type="caution">
    <text evidence="1">The sequence shown here is derived from an EMBL/GenBank/DDBJ whole genome shotgun (WGS) entry which is preliminary data.</text>
</comment>
<dbReference type="Gene3D" id="1.10.10.10">
    <property type="entry name" value="Winged helix-like DNA-binding domain superfamily/Winged helix DNA-binding domain"/>
    <property type="match status" value="1"/>
</dbReference>
<sequence>MVVSDTRRDVKALSTRSEEQIGHIEKNRYVAHNAAVVSGTRIPVSAIQHFSEDGFTIEQILSEYPTLSEADVRAAISYGQEEKAA</sequence>
<evidence type="ECO:0000313" key="1">
    <source>
        <dbReference type="EMBL" id="RJT36232.1"/>
    </source>
</evidence>
<dbReference type="SUPFAM" id="SSF46689">
    <property type="entry name" value="Homeodomain-like"/>
    <property type="match status" value="1"/>
</dbReference>
<organism evidence="1 2">
    <name type="scientific">Mesorhizobium waimense</name>
    <dbReference type="NCBI Taxonomy" id="1300307"/>
    <lineage>
        <taxon>Bacteria</taxon>
        <taxon>Pseudomonadati</taxon>
        <taxon>Pseudomonadota</taxon>
        <taxon>Alphaproteobacteria</taxon>
        <taxon>Hyphomicrobiales</taxon>
        <taxon>Phyllobacteriaceae</taxon>
        <taxon>Mesorhizobium</taxon>
    </lineage>
</organism>
<proteinExistence type="predicted"/>
<dbReference type="OrthoDB" id="7595417at2"/>
<dbReference type="AlphaFoldDB" id="A0A3A5KSU9"/>
<keyword evidence="2" id="KW-1185">Reference proteome</keyword>
<gene>
    <name evidence="1" type="ORF">D3227_20540</name>
</gene>
<dbReference type="Proteomes" id="UP000272706">
    <property type="component" value="Unassembled WGS sequence"/>
</dbReference>
<dbReference type="InterPro" id="IPR007367">
    <property type="entry name" value="DUF433"/>
</dbReference>
<name>A0A3A5KSU9_9HYPH</name>
<dbReference type="PANTHER" id="PTHR34849:SF4">
    <property type="entry name" value="SLR1209 PROTEIN"/>
    <property type="match status" value="1"/>
</dbReference>
<dbReference type="InterPro" id="IPR009057">
    <property type="entry name" value="Homeodomain-like_sf"/>
</dbReference>
<accession>A0A3A5KSU9</accession>
<dbReference type="PANTHER" id="PTHR34849">
    <property type="entry name" value="SSL5025 PROTEIN"/>
    <property type="match status" value="1"/>
</dbReference>
<dbReference type="InterPro" id="IPR036388">
    <property type="entry name" value="WH-like_DNA-bd_sf"/>
</dbReference>
<evidence type="ECO:0000313" key="2">
    <source>
        <dbReference type="Proteomes" id="UP000272706"/>
    </source>
</evidence>
<reference evidence="1 2" key="1">
    <citation type="submission" date="2018-09" db="EMBL/GenBank/DDBJ databases">
        <title>Mesorhizobium carmichaelinearum sp. nov. isolated from Carmichaelinea spp. root nodules in New Zealand.</title>
        <authorList>
            <person name="De Meyer S.E."/>
        </authorList>
    </citation>
    <scope>NUCLEOTIDE SEQUENCE [LARGE SCALE GENOMIC DNA]</scope>
    <source>
        <strain evidence="1 2">ICMP19557</strain>
    </source>
</reference>
<protein>
    <submittedName>
        <fullName evidence="1">DUF433 domain-containing protein</fullName>
    </submittedName>
</protein>
<dbReference type="Pfam" id="PF04255">
    <property type="entry name" value="DUF433"/>
    <property type="match status" value="1"/>
</dbReference>